<dbReference type="SUPFAM" id="SSF53474">
    <property type="entry name" value="alpha/beta-Hydrolases"/>
    <property type="match status" value="1"/>
</dbReference>
<feature type="domain" description="Carboxylesterase type B" evidence="4">
    <location>
        <begin position="2"/>
        <end position="486"/>
    </location>
</feature>
<protein>
    <submittedName>
        <fullName evidence="5">Unannotated protein</fullName>
    </submittedName>
</protein>
<evidence type="ECO:0000256" key="2">
    <source>
        <dbReference type="ARBA" id="ARBA00010515"/>
    </source>
</evidence>
<keyword evidence="3" id="KW-0378">Hydrolase</keyword>
<organism evidence="5">
    <name type="scientific">freshwater metagenome</name>
    <dbReference type="NCBI Taxonomy" id="449393"/>
    <lineage>
        <taxon>unclassified sequences</taxon>
        <taxon>metagenomes</taxon>
        <taxon>ecological metagenomes</taxon>
    </lineage>
</organism>
<evidence type="ECO:0000313" key="5">
    <source>
        <dbReference type="EMBL" id="CAB4323861.1"/>
    </source>
</evidence>
<dbReference type="InterPro" id="IPR019819">
    <property type="entry name" value="Carboxylesterase_B_CS"/>
</dbReference>
<dbReference type="InterPro" id="IPR002168">
    <property type="entry name" value="Lipase_GDXG_HIS_AS"/>
</dbReference>
<comment type="similarity">
    <text evidence="1">Belongs to the type-B carboxylesterase/lipase family.</text>
</comment>
<dbReference type="PROSITE" id="PS00122">
    <property type="entry name" value="CARBOXYLESTERASE_B_1"/>
    <property type="match status" value="1"/>
</dbReference>
<dbReference type="InterPro" id="IPR019826">
    <property type="entry name" value="Carboxylesterase_B_AS"/>
</dbReference>
<dbReference type="Pfam" id="PF00135">
    <property type="entry name" value="COesterase"/>
    <property type="match status" value="1"/>
</dbReference>
<dbReference type="InterPro" id="IPR029058">
    <property type="entry name" value="AB_hydrolase_fold"/>
</dbReference>
<accession>A0A6J5YHC9</accession>
<evidence type="ECO:0000259" key="4">
    <source>
        <dbReference type="Pfam" id="PF00135"/>
    </source>
</evidence>
<dbReference type="GO" id="GO:0004104">
    <property type="term" value="F:cholinesterase activity"/>
    <property type="evidence" value="ECO:0007669"/>
    <property type="project" value="InterPro"/>
</dbReference>
<dbReference type="PROSITE" id="PS00941">
    <property type="entry name" value="CARBOXYLESTERASE_B_2"/>
    <property type="match status" value="1"/>
</dbReference>
<gene>
    <name evidence="5" type="ORF">UFOPK1392_01623</name>
</gene>
<reference evidence="5" key="1">
    <citation type="submission" date="2020-05" db="EMBL/GenBank/DDBJ databases">
        <authorList>
            <person name="Chiriac C."/>
            <person name="Salcher M."/>
            <person name="Ghai R."/>
            <person name="Kavagutti S V."/>
        </authorList>
    </citation>
    <scope>NUCLEOTIDE SEQUENCE</scope>
</reference>
<dbReference type="AlphaFoldDB" id="A0A6J5YHC9"/>
<comment type="similarity">
    <text evidence="2">Belongs to the 'GDXG' lipolytic enzyme family.</text>
</comment>
<dbReference type="InterPro" id="IPR000997">
    <property type="entry name" value="Cholinesterase"/>
</dbReference>
<name>A0A6J5YHC9_9ZZZZ</name>
<proteinExistence type="inferred from homology"/>
<dbReference type="Gene3D" id="3.40.50.1820">
    <property type="entry name" value="alpha/beta hydrolase"/>
    <property type="match status" value="1"/>
</dbReference>
<dbReference type="InterPro" id="IPR050309">
    <property type="entry name" value="Type-B_Carboxylest/Lipase"/>
</dbReference>
<dbReference type="PRINTS" id="PR00878">
    <property type="entry name" value="CHOLNESTRASE"/>
</dbReference>
<evidence type="ECO:0000256" key="1">
    <source>
        <dbReference type="ARBA" id="ARBA00005964"/>
    </source>
</evidence>
<sequence length="504" mass="53661">MIITTTQGQIEGIERKGTWQFRGIPYAAAPVGERRFMAPEPPRPWEGVRSGANFGAISWPEPGGVTALLGDDGTGADEDCLYLNVFTPDCDDAARPVMVWIHGGSFVGGSGSTPWYDGTSLATLGDVVVVTINYRLGALGFLWLGDLDDRYRSSGMNGILDQAAALAWVHENIAAFGGDPDNVTIFGESAGAMSVSTLLATPAARGLFHRAIAQSGAAEHVSSTTTAAGVAEAIMADLGLSTIDELLAVAPEALVAAGARVDGLVHTEPGRSAHRTGALAMIFQPVIDGEWLPEDPLVAVAQGRAADVPLLIGTNLDEWHLFRLMGSDVPDHDELLARMTRVFGDGVRAHESYSATRPEATPSDLWSAVLTDAIFRIPAIRLVEARENAASQTFQYLFSWPSSAFDGALGSCHALEIPFVFGVLGNPGAEMIFGGAASTELEELALQMQHAWLAFARTGDPGHDGLPHWPVANSTDRPAMRFDLTRELLLDHDGDERALWDGIL</sequence>
<dbReference type="EMBL" id="CAEMXZ010000078">
    <property type="protein sequence ID" value="CAB4323861.1"/>
    <property type="molecule type" value="Genomic_DNA"/>
</dbReference>
<dbReference type="PROSITE" id="PS01173">
    <property type="entry name" value="LIPASE_GDXG_HIS"/>
    <property type="match status" value="1"/>
</dbReference>
<dbReference type="PANTHER" id="PTHR11559">
    <property type="entry name" value="CARBOXYLESTERASE"/>
    <property type="match status" value="1"/>
</dbReference>
<dbReference type="InterPro" id="IPR002018">
    <property type="entry name" value="CarbesteraseB"/>
</dbReference>
<evidence type="ECO:0000256" key="3">
    <source>
        <dbReference type="ARBA" id="ARBA00022801"/>
    </source>
</evidence>